<gene>
    <name evidence="1" type="ORF">IPJ48_21195</name>
</gene>
<dbReference type="AlphaFoldDB" id="A0A9D7FIK2"/>
<accession>A0A9D7FIK2</accession>
<organism evidence="1 2">
    <name type="scientific">Candidatus Propionivibrio dominans</name>
    <dbReference type="NCBI Taxonomy" id="2954373"/>
    <lineage>
        <taxon>Bacteria</taxon>
        <taxon>Pseudomonadati</taxon>
        <taxon>Pseudomonadota</taxon>
        <taxon>Betaproteobacteria</taxon>
        <taxon>Rhodocyclales</taxon>
        <taxon>Rhodocyclaceae</taxon>
        <taxon>Propionivibrio</taxon>
    </lineage>
</organism>
<name>A0A9D7FIK2_9RHOO</name>
<comment type="caution">
    <text evidence="1">The sequence shown here is derived from an EMBL/GenBank/DDBJ whole genome shotgun (WGS) entry which is preliminary data.</text>
</comment>
<proteinExistence type="predicted"/>
<dbReference type="Proteomes" id="UP000886602">
    <property type="component" value="Unassembled WGS sequence"/>
</dbReference>
<evidence type="ECO:0000313" key="1">
    <source>
        <dbReference type="EMBL" id="MBK7425391.1"/>
    </source>
</evidence>
<sequence length="107" mass="11614">MSISRNASPSSARGRYCCRDSVEQLVRGEQHADFATRAGFLAFVDEMSWLELTPPFLGKGWLGGPQEYFLGTASLHLRGAVAQEAFQSLPVIDAHRCQHAIVAPGPA</sequence>
<evidence type="ECO:0000313" key="2">
    <source>
        <dbReference type="Proteomes" id="UP000886602"/>
    </source>
</evidence>
<protein>
    <submittedName>
        <fullName evidence="1">Uncharacterized protein</fullName>
    </submittedName>
</protein>
<dbReference type="EMBL" id="JADJNC010000067">
    <property type="protein sequence ID" value="MBK7425391.1"/>
    <property type="molecule type" value="Genomic_DNA"/>
</dbReference>
<reference evidence="1" key="1">
    <citation type="submission" date="2020-10" db="EMBL/GenBank/DDBJ databases">
        <title>Connecting structure to function with the recovery of over 1000 high-quality activated sludge metagenome-assembled genomes encoding full-length rRNA genes using long-read sequencing.</title>
        <authorList>
            <person name="Singleton C.M."/>
            <person name="Petriglieri F."/>
            <person name="Kristensen J.M."/>
            <person name="Kirkegaard R.H."/>
            <person name="Michaelsen T.Y."/>
            <person name="Andersen M.H."/>
            <person name="Karst S.M."/>
            <person name="Dueholm M.S."/>
            <person name="Nielsen P.H."/>
            <person name="Albertsen M."/>
        </authorList>
    </citation>
    <scope>NUCLEOTIDE SEQUENCE</scope>
    <source>
        <strain evidence="1">EsbW_18-Q3-R4-48_MAXAC.044</strain>
    </source>
</reference>